<feature type="non-terminal residue" evidence="1">
    <location>
        <position position="1"/>
    </location>
</feature>
<organism evidence="1 2">
    <name type="scientific">Mycena albidolilacea</name>
    <dbReference type="NCBI Taxonomy" id="1033008"/>
    <lineage>
        <taxon>Eukaryota</taxon>
        <taxon>Fungi</taxon>
        <taxon>Dikarya</taxon>
        <taxon>Basidiomycota</taxon>
        <taxon>Agaricomycotina</taxon>
        <taxon>Agaricomycetes</taxon>
        <taxon>Agaricomycetidae</taxon>
        <taxon>Agaricales</taxon>
        <taxon>Marasmiineae</taxon>
        <taxon>Mycenaceae</taxon>
        <taxon>Mycena</taxon>
    </lineage>
</organism>
<evidence type="ECO:0000313" key="2">
    <source>
        <dbReference type="Proteomes" id="UP001218218"/>
    </source>
</evidence>
<keyword evidence="2" id="KW-1185">Reference proteome</keyword>
<reference evidence="1" key="1">
    <citation type="submission" date="2023-03" db="EMBL/GenBank/DDBJ databases">
        <title>Massive genome expansion in bonnet fungi (Mycena s.s.) driven by repeated elements and novel gene families across ecological guilds.</title>
        <authorList>
            <consortium name="Lawrence Berkeley National Laboratory"/>
            <person name="Harder C.B."/>
            <person name="Miyauchi S."/>
            <person name="Viragh M."/>
            <person name="Kuo A."/>
            <person name="Thoen E."/>
            <person name="Andreopoulos B."/>
            <person name="Lu D."/>
            <person name="Skrede I."/>
            <person name="Drula E."/>
            <person name="Henrissat B."/>
            <person name="Morin E."/>
            <person name="Kohler A."/>
            <person name="Barry K."/>
            <person name="LaButti K."/>
            <person name="Morin E."/>
            <person name="Salamov A."/>
            <person name="Lipzen A."/>
            <person name="Mereny Z."/>
            <person name="Hegedus B."/>
            <person name="Baldrian P."/>
            <person name="Stursova M."/>
            <person name="Weitz H."/>
            <person name="Taylor A."/>
            <person name="Grigoriev I.V."/>
            <person name="Nagy L.G."/>
            <person name="Martin F."/>
            <person name="Kauserud H."/>
        </authorList>
    </citation>
    <scope>NUCLEOTIDE SEQUENCE</scope>
    <source>
        <strain evidence="1">CBHHK002</strain>
    </source>
</reference>
<accession>A0AAD7A155</accession>
<dbReference type="SUPFAM" id="SSF52047">
    <property type="entry name" value="RNI-like"/>
    <property type="match status" value="1"/>
</dbReference>
<sequence>MFLTHPVSIPMPQSSLPVTSLDLMHLTEALEGNDPPLDSEIPLIRQIISEEVAQVAASDAQMRGLEDAPTELVAKRAEAVERIRQYRGLISPVRRVPPELVCEIFALLLEDDEEIPPKPLWWLGHICRSWRFFVLGDSQFWTSIIIPTSPLRSDDCSMIEAQLLRSANALLKVYWVLSKRARTTPTMDPRMADLIVAECGRWASFHIDAPRLKSVEALDWLRPVKGRLSTLRKLEVLNEEDIVPDVFGIAPSLREVYLTEWDAGLHSPSISIPWEQITRYRGAYGPKAQLAILQAASNVVHCVVGCEGTFEPDDLPSVALPRLRSLLIEHPDWLDRLKVPLLENLACPIGEESRLTALLSFIRNSSCSLKRLVLVECAISPQLITALRGLPTLTHLVISPYLDSEAGNQTAFFDAMTVSETSSEVICPSLISFGYRAGEGVFPLDVFLTMIKSRLRPNHPLNARLTRLRVFDTDDSIEPGSLNAPFQLLCNDGVDAAFLVGDIEDLVKAEALF</sequence>
<dbReference type="AlphaFoldDB" id="A0AAD7A155"/>
<name>A0AAD7A155_9AGAR</name>
<evidence type="ECO:0008006" key="3">
    <source>
        <dbReference type="Google" id="ProtNLM"/>
    </source>
</evidence>
<gene>
    <name evidence="1" type="ORF">DFH08DRAFT_868007</name>
</gene>
<comment type="caution">
    <text evidence="1">The sequence shown here is derived from an EMBL/GenBank/DDBJ whole genome shotgun (WGS) entry which is preliminary data.</text>
</comment>
<dbReference type="Proteomes" id="UP001218218">
    <property type="component" value="Unassembled WGS sequence"/>
</dbReference>
<dbReference type="EMBL" id="JARIHO010000019">
    <property type="protein sequence ID" value="KAJ7347433.1"/>
    <property type="molecule type" value="Genomic_DNA"/>
</dbReference>
<protein>
    <recommendedName>
        <fullName evidence="3">F-box domain-containing protein</fullName>
    </recommendedName>
</protein>
<evidence type="ECO:0000313" key="1">
    <source>
        <dbReference type="EMBL" id="KAJ7347433.1"/>
    </source>
</evidence>
<proteinExistence type="predicted"/>